<feature type="compositionally biased region" description="Low complexity" evidence="3">
    <location>
        <begin position="542"/>
        <end position="562"/>
    </location>
</feature>
<feature type="domain" description="Myb-like" evidence="4">
    <location>
        <begin position="18"/>
        <end position="69"/>
    </location>
</feature>
<feature type="region of interest" description="Disordered" evidence="3">
    <location>
        <begin position="1"/>
        <end position="26"/>
    </location>
</feature>
<dbReference type="PROSITE" id="PS51294">
    <property type="entry name" value="HTH_MYB"/>
    <property type="match status" value="2"/>
</dbReference>
<gene>
    <name evidence="6" type="ORF">PPYR1160_LOCUS113</name>
</gene>
<feature type="domain" description="Myb-like" evidence="4">
    <location>
        <begin position="70"/>
        <end position="120"/>
    </location>
</feature>
<keyword evidence="1" id="KW-0677">Repeat</keyword>
<evidence type="ECO:0000256" key="1">
    <source>
        <dbReference type="ARBA" id="ARBA00022737"/>
    </source>
</evidence>
<evidence type="ECO:0000256" key="2">
    <source>
        <dbReference type="ARBA" id="ARBA00023125"/>
    </source>
</evidence>
<dbReference type="GO" id="GO:0000981">
    <property type="term" value="F:DNA-binding transcription factor activity, RNA polymerase II-specific"/>
    <property type="evidence" value="ECO:0007669"/>
    <property type="project" value="TreeGrafter"/>
</dbReference>
<dbReference type="CDD" id="cd00167">
    <property type="entry name" value="SANT"/>
    <property type="match status" value="2"/>
</dbReference>
<proteinExistence type="predicted"/>
<dbReference type="PANTHER" id="PTHR45614">
    <property type="entry name" value="MYB PROTEIN-RELATED"/>
    <property type="match status" value="1"/>
</dbReference>
<feature type="region of interest" description="Disordered" evidence="3">
    <location>
        <begin position="524"/>
        <end position="686"/>
    </location>
</feature>
<keyword evidence="2" id="KW-0238">DNA-binding</keyword>
<sequence>MSCASVAADAPGASASGRKKRQVRKWTPEEDKLMMDLVNTFGTKRWGLIGGRLQGRTGKQCRERWHNQLDPSIRKDPWSKQEEAILIVVHQQVGNRWAEIAKLLPGRTDNAIKNHWNSAKRRLTRQMDQILPHLPASFSMNKERTASPTSISEAPNVGAKAMHGQPGNNVHVQHAASSMVMLMPTSQATFTTSQSGPTHQFSSSVAKSMPPTSSALPRPMVPQNDPYRHPQSAADMYHGPQGKSLSPSQSTPMPSMRSQMLSVAMQQPAQQLPAQQLPHPHMQNGMHLNAKPSLQMPEAQPPFSVEQETYPRHPYWPQDLKAVASQASGSLQLPTSGERTPPQAMKVNGNGGLSTEHFTPGGMGHAKTMVASQAGRHPMCLKEPQVKSMPMLERDAAREAAVQHAMQHGRQEGFFADPAALQARVHHEQRYPHQMALPMHMHQQGMSRPAAVPQQQVPSVPPGPTPQGVPAVSVHQLQQREPQPLQLPHPHLGLPTHQGRLPTVAKPEREQVCFQVPGGLRHAAEQQLHQQQPHQQPPHQPQQPQQQQQSQQSQSHAPSLQPRQADADGKSSDEDSKKPVIKKERSMDQQQKKRQKKAQRQQKGKHGKGNKKTQPKKKEKHGEDVVDAITMLSMVKGKCEGSDAHSTDRESPDASPREKKRGLSAAQDDMSGTESAEDSENGSQGKRRKLALLAEAALSLVQIGQL</sequence>
<dbReference type="Pfam" id="PF00249">
    <property type="entry name" value="Myb_DNA-binding"/>
    <property type="match status" value="2"/>
</dbReference>
<dbReference type="EMBL" id="HBEA01000126">
    <property type="protein sequence ID" value="CAD8250623.1"/>
    <property type="molecule type" value="Transcribed_RNA"/>
</dbReference>
<feature type="region of interest" description="Disordered" evidence="3">
    <location>
        <begin position="443"/>
        <end position="478"/>
    </location>
</feature>
<dbReference type="SMART" id="SM00717">
    <property type="entry name" value="SANT"/>
    <property type="match status" value="2"/>
</dbReference>
<evidence type="ECO:0000259" key="4">
    <source>
        <dbReference type="PROSITE" id="PS50090"/>
    </source>
</evidence>
<feature type="domain" description="HTH myb-type" evidence="5">
    <location>
        <begin position="18"/>
        <end position="69"/>
    </location>
</feature>
<dbReference type="PANTHER" id="PTHR45614:SF232">
    <property type="entry name" value="TRANSCRIPTION FACTOR MYB3R-2"/>
    <property type="match status" value="1"/>
</dbReference>
<feature type="compositionally biased region" description="Low complexity" evidence="3">
    <location>
        <begin position="1"/>
        <end position="16"/>
    </location>
</feature>
<dbReference type="SUPFAM" id="SSF46689">
    <property type="entry name" value="Homeodomain-like"/>
    <property type="match status" value="1"/>
</dbReference>
<feature type="compositionally biased region" description="Polar residues" evidence="3">
    <location>
        <begin position="243"/>
        <end position="259"/>
    </location>
</feature>
<feature type="compositionally biased region" description="Basic residues" evidence="3">
    <location>
        <begin position="592"/>
        <end position="619"/>
    </location>
</feature>
<evidence type="ECO:0000256" key="3">
    <source>
        <dbReference type="SAM" id="MobiDB-lite"/>
    </source>
</evidence>
<feature type="region of interest" description="Disordered" evidence="3">
    <location>
        <begin position="189"/>
        <end position="259"/>
    </location>
</feature>
<feature type="compositionally biased region" description="Basic and acidic residues" evidence="3">
    <location>
        <begin position="637"/>
        <end position="657"/>
    </location>
</feature>
<dbReference type="GO" id="GO:0000978">
    <property type="term" value="F:RNA polymerase II cis-regulatory region sequence-specific DNA binding"/>
    <property type="evidence" value="ECO:0007669"/>
    <property type="project" value="TreeGrafter"/>
</dbReference>
<dbReference type="PROSITE" id="PS50090">
    <property type="entry name" value="MYB_LIKE"/>
    <property type="match status" value="2"/>
</dbReference>
<dbReference type="FunFam" id="1.10.10.60:FF:000010">
    <property type="entry name" value="Transcriptional activator Myb isoform A"/>
    <property type="match status" value="1"/>
</dbReference>
<dbReference type="InterPro" id="IPR050560">
    <property type="entry name" value="MYB_TF"/>
</dbReference>
<dbReference type="InterPro" id="IPR009057">
    <property type="entry name" value="Homeodomain-like_sf"/>
</dbReference>
<protein>
    <submittedName>
        <fullName evidence="6">Uncharacterized protein</fullName>
    </submittedName>
</protein>
<feature type="compositionally biased region" description="Polar residues" evidence="3">
    <location>
        <begin position="189"/>
        <end position="215"/>
    </location>
</feature>
<evidence type="ECO:0000259" key="5">
    <source>
        <dbReference type="PROSITE" id="PS51294"/>
    </source>
</evidence>
<dbReference type="GO" id="GO:0005634">
    <property type="term" value="C:nucleus"/>
    <property type="evidence" value="ECO:0007669"/>
    <property type="project" value="TreeGrafter"/>
</dbReference>
<dbReference type="AlphaFoldDB" id="A0A7R9U0E6"/>
<dbReference type="Gene3D" id="1.10.10.60">
    <property type="entry name" value="Homeodomain-like"/>
    <property type="match status" value="2"/>
</dbReference>
<feature type="compositionally biased region" description="Basic and acidic residues" evidence="3">
    <location>
        <begin position="565"/>
        <end position="591"/>
    </location>
</feature>
<name>A0A7R9U0E6_9STRA</name>
<accession>A0A7R9U0E6</accession>
<feature type="domain" description="HTH myb-type" evidence="5">
    <location>
        <begin position="70"/>
        <end position="124"/>
    </location>
</feature>
<evidence type="ECO:0000313" key="6">
    <source>
        <dbReference type="EMBL" id="CAD8250623.1"/>
    </source>
</evidence>
<dbReference type="InterPro" id="IPR017930">
    <property type="entry name" value="Myb_dom"/>
</dbReference>
<organism evidence="6">
    <name type="scientific">Pinguiococcus pyrenoidosus</name>
    <dbReference type="NCBI Taxonomy" id="172671"/>
    <lineage>
        <taxon>Eukaryota</taxon>
        <taxon>Sar</taxon>
        <taxon>Stramenopiles</taxon>
        <taxon>Ochrophyta</taxon>
        <taxon>Pinguiophyceae</taxon>
        <taxon>Pinguiochrysidales</taxon>
        <taxon>Pinguiochrysidaceae</taxon>
        <taxon>Pinguiococcus</taxon>
    </lineage>
</organism>
<reference evidence="6" key="1">
    <citation type="submission" date="2021-01" db="EMBL/GenBank/DDBJ databases">
        <authorList>
            <person name="Corre E."/>
            <person name="Pelletier E."/>
            <person name="Niang G."/>
            <person name="Scheremetjew M."/>
            <person name="Finn R."/>
            <person name="Kale V."/>
            <person name="Holt S."/>
            <person name="Cochrane G."/>
            <person name="Meng A."/>
            <person name="Brown T."/>
            <person name="Cohen L."/>
        </authorList>
    </citation>
    <scope>NUCLEOTIDE SEQUENCE</scope>
    <source>
        <strain evidence="6">CCMP2078</strain>
    </source>
</reference>
<dbReference type="InterPro" id="IPR001005">
    <property type="entry name" value="SANT/Myb"/>
</dbReference>
<feature type="compositionally biased region" description="Low complexity" evidence="3">
    <location>
        <begin position="449"/>
        <end position="458"/>
    </location>
</feature>
<feature type="compositionally biased region" description="Low complexity" evidence="3">
    <location>
        <begin position="468"/>
        <end position="478"/>
    </location>
</feature>